<protein>
    <submittedName>
        <fullName evidence="2">Uncharacterized protein</fullName>
    </submittedName>
</protein>
<reference evidence="2" key="1">
    <citation type="submission" date="2023-02" db="EMBL/GenBank/DDBJ databases">
        <title>Georgenia sp.10Sc9-8, isolated from a soil sample collected from the Taklamakan desert.</title>
        <authorList>
            <person name="Liu S."/>
        </authorList>
    </citation>
    <scope>NUCLEOTIDE SEQUENCE</scope>
    <source>
        <strain evidence="2">10Sc9-8</strain>
    </source>
</reference>
<name>A0ABT5TX31_9MICO</name>
<gene>
    <name evidence="2" type="ORF">PU560_09065</name>
</gene>
<feature type="region of interest" description="Disordered" evidence="1">
    <location>
        <begin position="1"/>
        <end position="20"/>
    </location>
</feature>
<comment type="caution">
    <text evidence="2">The sequence shown here is derived from an EMBL/GenBank/DDBJ whole genome shotgun (WGS) entry which is preliminary data.</text>
</comment>
<accession>A0ABT5TX31</accession>
<evidence type="ECO:0000313" key="2">
    <source>
        <dbReference type="EMBL" id="MDD9206612.1"/>
    </source>
</evidence>
<evidence type="ECO:0000313" key="3">
    <source>
        <dbReference type="Proteomes" id="UP001165561"/>
    </source>
</evidence>
<sequence>MTDADQHTPDPPTGPRQRALATAVTDIERHVAGLGWDAPVMVLALVRTAAALDANPDLAEELPAEAVAAAEQDAEHLTSI</sequence>
<organism evidence="2 3">
    <name type="scientific">Georgenia halotolerans</name>
    <dbReference type="NCBI Taxonomy" id="3028317"/>
    <lineage>
        <taxon>Bacteria</taxon>
        <taxon>Bacillati</taxon>
        <taxon>Actinomycetota</taxon>
        <taxon>Actinomycetes</taxon>
        <taxon>Micrococcales</taxon>
        <taxon>Bogoriellaceae</taxon>
        <taxon>Georgenia</taxon>
    </lineage>
</organism>
<keyword evidence="3" id="KW-1185">Reference proteome</keyword>
<dbReference type="Proteomes" id="UP001165561">
    <property type="component" value="Unassembled WGS sequence"/>
</dbReference>
<evidence type="ECO:0000256" key="1">
    <source>
        <dbReference type="SAM" id="MobiDB-lite"/>
    </source>
</evidence>
<proteinExistence type="predicted"/>
<dbReference type="EMBL" id="JARACI010000933">
    <property type="protein sequence ID" value="MDD9206612.1"/>
    <property type="molecule type" value="Genomic_DNA"/>
</dbReference>
<feature type="non-terminal residue" evidence="2">
    <location>
        <position position="80"/>
    </location>
</feature>